<gene>
    <name evidence="3" type="ORF">DWW02_21345</name>
</gene>
<name>A0A412Z0H8_9FIRM</name>
<organism evidence="3 4">
    <name type="scientific">Enterocloster bolteae</name>
    <dbReference type="NCBI Taxonomy" id="208479"/>
    <lineage>
        <taxon>Bacteria</taxon>
        <taxon>Bacillati</taxon>
        <taxon>Bacillota</taxon>
        <taxon>Clostridia</taxon>
        <taxon>Lachnospirales</taxon>
        <taxon>Lachnospiraceae</taxon>
        <taxon>Enterocloster</taxon>
    </lineage>
</organism>
<reference evidence="3 4" key="1">
    <citation type="submission" date="2018-08" db="EMBL/GenBank/DDBJ databases">
        <title>A genome reference for cultivated species of the human gut microbiota.</title>
        <authorList>
            <person name="Zou Y."/>
            <person name="Xue W."/>
            <person name="Luo G."/>
        </authorList>
    </citation>
    <scope>NUCLEOTIDE SEQUENCE [LARGE SCALE GENOMIC DNA]</scope>
    <source>
        <strain evidence="3 4">AF14-18</strain>
    </source>
</reference>
<feature type="transmembrane region" description="Helical" evidence="1">
    <location>
        <begin position="270"/>
        <end position="296"/>
    </location>
</feature>
<protein>
    <submittedName>
        <fullName evidence="3">DUF2207 domain-containing protein</fullName>
    </submittedName>
</protein>
<dbReference type="EMBL" id="QRZM01000010">
    <property type="protein sequence ID" value="RGV73391.1"/>
    <property type="molecule type" value="Genomic_DNA"/>
</dbReference>
<feature type="transmembrane region" description="Helical" evidence="1">
    <location>
        <begin position="50"/>
        <end position="75"/>
    </location>
</feature>
<evidence type="ECO:0000313" key="4">
    <source>
        <dbReference type="Proteomes" id="UP000284543"/>
    </source>
</evidence>
<dbReference type="AlphaFoldDB" id="A0A412Z0H8"/>
<evidence type="ECO:0000259" key="2">
    <source>
        <dbReference type="Pfam" id="PF20990"/>
    </source>
</evidence>
<evidence type="ECO:0000313" key="3">
    <source>
        <dbReference type="EMBL" id="RGV73391.1"/>
    </source>
</evidence>
<keyword evidence="1" id="KW-1133">Transmembrane helix</keyword>
<feature type="domain" description="Predicted membrane protein YciQ-like C-terminal" evidence="2">
    <location>
        <begin position="100"/>
        <end position="363"/>
    </location>
</feature>
<comment type="caution">
    <text evidence="3">The sequence shown here is derived from an EMBL/GenBank/DDBJ whole genome shotgun (WGS) entry which is preliminary data.</text>
</comment>
<sequence>MKKTIATKQMKRWQKLDRLALLVPLVLFLFLSIGKEGRLLWGIVLRERNFVVTIAALLLLALAAVLASLPIVLIWRAVSHTMKKAAIQNATFQADEDFDYYREKLTGVPPATISLLMDLQIEAKKDMAALLLKYTKMGAVSMKAGTVHVQNQELPGLLPSDRTLLALIAGGQAQPANLGAWRRQAVTEAVESGNLKYRGMRQNVHSASRSCLTGCLGGCLLPILIFLGMGITAVAINNSDWMEKLDGFLAAAPQSFGMRQMEYLLSSPDMVIAIPLTAFFVLSFLAMFLLPIAAVLRTALSIYGTGTRLKRTQAGEILTAQIWGLKNFIRDFSNLAESEKEQLVLWDDFLIYAVVLEENERIIEDIFRLRNLKYRDFILF</sequence>
<evidence type="ECO:0000256" key="1">
    <source>
        <dbReference type="SAM" id="Phobius"/>
    </source>
</evidence>
<dbReference type="InterPro" id="IPR048389">
    <property type="entry name" value="YciQ-like_C"/>
</dbReference>
<accession>A0A412Z0H8</accession>
<dbReference type="Proteomes" id="UP000284543">
    <property type="component" value="Unassembled WGS sequence"/>
</dbReference>
<keyword evidence="1" id="KW-0812">Transmembrane</keyword>
<dbReference type="Pfam" id="PF20990">
    <property type="entry name" value="DUF2207_C"/>
    <property type="match status" value="1"/>
</dbReference>
<feature type="transmembrane region" description="Helical" evidence="1">
    <location>
        <begin position="211"/>
        <end position="236"/>
    </location>
</feature>
<proteinExistence type="predicted"/>
<keyword evidence="1" id="KW-0472">Membrane</keyword>
<dbReference type="RefSeq" id="WP_118019302.1">
    <property type="nucleotide sequence ID" value="NZ_CATYQV010000009.1"/>
</dbReference>